<evidence type="ECO:0000313" key="10">
    <source>
        <dbReference type="EMBL" id="AIE38769.1"/>
    </source>
</evidence>
<dbReference type="EMBL" id="KF594193">
    <property type="protein sequence ID" value="AIE38769.1"/>
    <property type="molecule type" value="Genomic_DNA"/>
</dbReference>
<dbReference type="EMBL" id="KF594194">
    <property type="protein sequence ID" value="AIE38812.1"/>
    <property type="molecule type" value="Genomic_DNA"/>
</dbReference>
<reference evidence="8" key="1">
    <citation type="journal article" date="2014" name="ISME J.">
        <title>Human oral viruses are personal, persistent and gender-consistent.</title>
        <authorList>
            <person name="Abeles S.R."/>
            <person name="Robles-Sikisaka R."/>
            <person name="Ly M."/>
            <person name="Lum A.G."/>
            <person name="Salzman J."/>
            <person name="Boehm T.K."/>
            <person name="Pride D.T."/>
        </authorList>
    </citation>
    <scope>NUCLEOTIDE SEQUENCE</scope>
    <source>
        <strain evidence="8">Day14AM</strain>
        <strain evidence="1">Day1AM</strain>
        <strain evidence="2">Day1Noon</strain>
        <strain evidence="3">Day1PM</strain>
        <strain evidence="4">Day2AM</strain>
        <strain evidence="9">Day30AM</strain>
        <strain evidence="10">Day30Noon</strain>
        <strain evidence="5">Day4AM</strain>
        <strain evidence="11">Day60AM</strain>
        <strain evidence="6">Day7AM</strain>
        <strain evidence="7">Day7Noon</strain>
    </source>
</reference>
<dbReference type="EMBL" id="KF594184">
    <property type="protein sequence ID" value="AIE38382.1"/>
    <property type="molecule type" value="Genomic_DNA"/>
</dbReference>
<sequence>MPHPQYSLDVVLEGDNRLPRARLTGQYAPIPQVLHRFDLMGPQINRSQGSVLFSEYLDVWIVHVHGDTRKVFEYDLVLDSIPNGCHETAVCHVGQDIEDTLLLVYDLIPSADDQNDVARWNHDVFLSMSYSDGRIQMVVRWLTSSFCSHSRAEKVMMPPSTNRKYQTVQPVSSYSAQRSLNSALRMSFPYSQIRIYGSCPSLCGLLYSLTTELLGR</sequence>
<dbReference type="EMBL" id="KF594186">
    <property type="protein sequence ID" value="AIE38468.1"/>
    <property type="molecule type" value="Genomic_DNA"/>
</dbReference>
<evidence type="ECO:0000313" key="7">
    <source>
        <dbReference type="EMBL" id="AIE38640.1"/>
    </source>
</evidence>
<evidence type="ECO:0000313" key="5">
    <source>
        <dbReference type="EMBL" id="AIE38554.1"/>
    </source>
</evidence>
<name>A0A075EH42_9CAUD</name>
<evidence type="ECO:0000313" key="8">
    <source>
        <dbReference type="EMBL" id="AIE38683.1"/>
    </source>
</evidence>
<evidence type="ECO:0000313" key="11">
    <source>
        <dbReference type="EMBL" id="AIE38812.1"/>
    </source>
</evidence>
<protein>
    <submittedName>
        <fullName evidence="8">Uncharacterized protein</fullName>
    </submittedName>
</protein>
<dbReference type="EMBL" id="KF594188">
    <property type="protein sequence ID" value="AIE38554.1"/>
    <property type="molecule type" value="Genomic_DNA"/>
</dbReference>
<evidence type="ECO:0000313" key="1">
    <source>
        <dbReference type="EMBL" id="AIE38382.1"/>
    </source>
</evidence>
<proteinExistence type="predicted"/>
<evidence type="ECO:0000313" key="3">
    <source>
        <dbReference type="EMBL" id="AIE38468.1"/>
    </source>
</evidence>
<accession>A0A075EH42</accession>
<dbReference type="EMBL" id="KF594192">
    <property type="protein sequence ID" value="AIE38726.1"/>
    <property type="molecule type" value="Genomic_DNA"/>
</dbReference>
<evidence type="ECO:0000313" key="9">
    <source>
        <dbReference type="EMBL" id="AIE38726.1"/>
    </source>
</evidence>
<evidence type="ECO:0000313" key="2">
    <source>
        <dbReference type="EMBL" id="AIE38425.1"/>
    </source>
</evidence>
<organism evidence="8">
    <name type="scientific">Siphovirus contig89</name>
    <dbReference type="NCBI Taxonomy" id="1518022"/>
    <lineage>
        <taxon>Viruses</taxon>
        <taxon>Duplodnaviria</taxon>
        <taxon>Heunggongvirae</taxon>
        <taxon>Uroviricota</taxon>
        <taxon>Caudoviricetes</taxon>
    </lineage>
</organism>
<dbReference type="EMBL" id="KF594191">
    <property type="protein sequence ID" value="AIE38683.1"/>
    <property type="molecule type" value="Genomic_DNA"/>
</dbReference>
<dbReference type="EMBL" id="KF594187">
    <property type="protein sequence ID" value="AIE38511.1"/>
    <property type="molecule type" value="Genomic_DNA"/>
</dbReference>
<evidence type="ECO:0000313" key="6">
    <source>
        <dbReference type="EMBL" id="AIE38597.1"/>
    </source>
</evidence>
<evidence type="ECO:0000313" key="4">
    <source>
        <dbReference type="EMBL" id="AIE38511.1"/>
    </source>
</evidence>
<dbReference type="EMBL" id="KF594189">
    <property type="protein sequence ID" value="AIE38597.1"/>
    <property type="molecule type" value="Genomic_DNA"/>
</dbReference>
<dbReference type="EMBL" id="KF594185">
    <property type="protein sequence ID" value="AIE38425.1"/>
    <property type="molecule type" value="Genomic_DNA"/>
</dbReference>
<dbReference type="EMBL" id="KF594190">
    <property type="protein sequence ID" value="AIE38640.1"/>
    <property type="molecule type" value="Genomic_DNA"/>
</dbReference>